<gene>
    <name evidence="5 7" type="primary">rpmI</name>
    <name evidence="7" type="ORF">PAD_063</name>
</gene>
<dbReference type="PRINTS" id="PR00064">
    <property type="entry name" value="RIBOSOMALL35"/>
</dbReference>
<evidence type="ECO:0000256" key="4">
    <source>
        <dbReference type="ARBA" id="ARBA00071664"/>
    </source>
</evidence>
<dbReference type="InterPro" id="IPR037229">
    <property type="entry name" value="Ribosomal_bL35_sf"/>
</dbReference>
<dbReference type="EMBL" id="LN649255">
    <property type="protein sequence ID" value="CEI58617.1"/>
    <property type="molecule type" value="Genomic_DNA"/>
</dbReference>
<dbReference type="InterPro" id="IPR001706">
    <property type="entry name" value="Ribosomal_bL35"/>
</dbReference>
<dbReference type="GO" id="GO:0003735">
    <property type="term" value="F:structural constituent of ribosome"/>
    <property type="evidence" value="ECO:0007669"/>
    <property type="project" value="InterPro"/>
</dbReference>
<dbReference type="InterPro" id="IPR021137">
    <property type="entry name" value="Ribosomal_bL35-like"/>
</dbReference>
<dbReference type="PANTHER" id="PTHR33343">
    <property type="entry name" value="54S RIBOSOMAL PROTEIN BL35M"/>
    <property type="match status" value="1"/>
</dbReference>
<dbReference type="InterPro" id="IPR018265">
    <property type="entry name" value="Ribosomal_bL35_CS"/>
</dbReference>
<dbReference type="SUPFAM" id="SSF143034">
    <property type="entry name" value="L35p-like"/>
    <property type="match status" value="1"/>
</dbReference>
<evidence type="ECO:0000313" key="8">
    <source>
        <dbReference type="Proteomes" id="UP000032800"/>
    </source>
</evidence>
<dbReference type="PANTHER" id="PTHR33343:SF1">
    <property type="entry name" value="LARGE RIBOSOMAL SUBUNIT PROTEIN BL35M"/>
    <property type="match status" value="1"/>
</dbReference>
<dbReference type="KEGG" id="plc:PAD_063"/>
<dbReference type="GO" id="GO:0006412">
    <property type="term" value="P:translation"/>
    <property type="evidence" value="ECO:0007669"/>
    <property type="project" value="UniProtKB-UniRule"/>
</dbReference>
<evidence type="ECO:0000256" key="1">
    <source>
        <dbReference type="ARBA" id="ARBA00006598"/>
    </source>
</evidence>
<evidence type="ECO:0000313" key="7">
    <source>
        <dbReference type="EMBL" id="CEI58617.1"/>
    </source>
</evidence>
<dbReference type="Proteomes" id="UP000032800">
    <property type="component" value="Chromosome I"/>
</dbReference>
<dbReference type="RefSeq" id="WP_219848750.1">
    <property type="nucleotide sequence ID" value="NZ_LN649255.1"/>
</dbReference>
<dbReference type="NCBIfam" id="TIGR00001">
    <property type="entry name" value="rpmI_bact"/>
    <property type="match status" value="1"/>
</dbReference>
<dbReference type="FunFam" id="4.10.410.60:FF:000001">
    <property type="entry name" value="50S ribosomal protein L35"/>
    <property type="match status" value="1"/>
</dbReference>
<dbReference type="GO" id="GO:0015934">
    <property type="term" value="C:large ribosomal subunit"/>
    <property type="evidence" value="ECO:0007669"/>
    <property type="project" value="TreeGrafter"/>
</dbReference>
<dbReference type="HAMAP" id="MF_00514">
    <property type="entry name" value="Ribosomal_bL35"/>
    <property type="match status" value="1"/>
</dbReference>
<protein>
    <recommendedName>
        <fullName evidence="4 5">Large ribosomal subunit protein bL35</fullName>
    </recommendedName>
</protein>
<dbReference type="Pfam" id="PF01632">
    <property type="entry name" value="Ribosomal_L35p"/>
    <property type="match status" value="1"/>
</dbReference>
<dbReference type="AlphaFoldDB" id="A0A8D9JRF0"/>
<proteinExistence type="inferred from homology"/>
<reference evidence="7 8" key="1">
    <citation type="journal article" date="2015" name="Genome Biol. Evol.">
        <title>Genome evolution in the primary endosymbiont of whiteflies sheds light on their divergence.</title>
        <authorList>
            <person name="Santos-Garcia D."/>
            <person name="Vargas-Chavez C."/>
            <person name="Moya A."/>
            <person name="Latorre A."/>
            <person name="Silva"/>
            <person name="F J."/>
        </authorList>
    </citation>
    <scope>NUCLEOTIDE SEQUENCE [LARGE SCALE GENOMIC DNA]</scope>
    <source>
        <strain evidence="8">AD-VLC</strain>
    </source>
</reference>
<evidence type="ECO:0000256" key="6">
    <source>
        <dbReference type="RuleBase" id="RU000568"/>
    </source>
</evidence>
<keyword evidence="2 5" id="KW-0689">Ribosomal protein</keyword>
<dbReference type="PROSITE" id="PS00936">
    <property type="entry name" value="RIBOSOMAL_L35"/>
    <property type="match status" value="1"/>
</dbReference>
<evidence type="ECO:0000256" key="2">
    <source>
        <dbReference type="ARBA" id="ARBA00022980"/>
    </source>
</evidence>
<sequence>MFKLKNNSGASKRFRKTFNKFKYRHSFRNHILTKKSSKRKRKLRKLSLVNKYNIKTIKRLLPV</sequence>
<organism evidence="7 8">
    <name type="scientific">Candidatus Portiera aleyrodidarum</name>
    <name type="common">primary endosymbiont of Bemisia tabaci</name>
    <dbReference type="NCBI Taxonomy" id="91844"/>
    <lineage>
        <taxon>Bacteria</taxon>
        <taxon>Pseudomonadati</taxon>
        <taxon>Pseudomonadota</taxon>
        <taxon>Gammaproteobacteria</taxon>
        <taxon>Candidatus Johnevansiales</taxon>
        <taxon>Candidatus Johnevansiaceae</taxon>
        <taxon>Candidatus Portiera</taxon>
    </lineage>
</organism>
<name>A0A8D9JRF0_9GAMM</name>
<comment type="similarity">
    <text evidence="1 5 6">Belongs to the bacterial ribosomal protein bL35 family.</text>
</comment>
<dbReference type="Gene3D" id="4.10.410.60">
    <property type="match status" value="1"/>
</dbReference>
<evidence type="ECO:0000256" key="5">
    <source>
        <dbReference type="HAMAP-Rule" id="MF_00514"/>
    </source>
</evidence>
<keyword evidence="3 5" id="KW-0687">Ribonucleoprotein</keyword>
<accession>A0A8D9JRF0</accession>
<evidence type="ECO:0000256" key="3">
    <source>
        <dbReference type="ARBA" id="ARBA00023274"/>
    </source>
</evidence>